<dbReference type="Proteomes" id="UP001447516">
    <property type="component" value="Unassembled WGS sequence"/>
</dbReference>
<evidence type="ECO:0000313" key="2">
    <source>
        <dbReference type="EMBL" id="MEN3540553.1"/>
    </source>
</evidence>
<comment type="caution">
    <text evidence="2">The sequence shown here is derived from an EMBL/GenBank/DDBJ whole genome shotgun (WGS) entry which is preliminary data.</text>
</comment>
<keyword evidence="3" id="KW-1185">Reference proteome</keyword>
<dbReference type="EMBL" id="JBDJAW010000053">
    <property type="protein sequence ID" value="MEN3540553.1"/>
    <property type="molecule type" value="Genomic_DNA"/>
</dbReference>
<evidence type="ECO:0000256" key="1">
    <source>
        <dbReference type="SAM" id="Phobius"/>
    </source>
</evidence>
<organism evidence="2 3">
    <name type="scientific">Microbispora maris</name>
    <dbReference type="NCBI Taxonomy" id="3144104"/>
    <lineage>
        <taxon>Bacteria</taxon>
        <taxon>Bacillati</taxon>
        <taxon>Actinomycetota</taxon>
        <taxon>Actinomycetes</taxon>
        <taxon>Streptosporangiales</taxon>
        <taxon>Streptosporangiaceae</taxon>
        <taxon>Microbispora</taxon>
    </lineage>
</organism>
<dbReference type="RefSeq" id="WP_346230404.1">
    <property type="nucleotide sequence ID" value="NZ_JBDJAW010000053.1"/>
</dbReference>
<accession>A0ABV0AZ46</accession>
<reference evidence="2 3" key="1">
    <citation type="submission" date="2024-05" db="EMBL/GenBank/DDBJ databases">
        <title>Microbispora sp.ZYX-F-249.</title>
        <authorList>
            <person name="Xie H."/>
        </authorList>
    </citation>
    <scope>NUCLEOTIDE SEQUENCE [LARGE SCALE GENOMIC DNA]</scope>
    <source>
        <strain evidence="2 3">ZYX-F-249</strain>
    </source>
</reference>
<proteinExistence type="predicted"/>
<gene>
    <name evidence="2" type="ORF">AAH991_35945</name>
</gene>
<protein>
    <recommendedName>
        <fullName evidence="4">Phospholipase</fullName>
    </recommendedName>
</protein>
<keyword evidence="1" id="KW-0472">Membrane</keyword>
<keyword evidence="1" id="KW-1133">Transmembrane helix</keyword>
<keyword evidence="1" id="KW-0812">Transmembrane</keyword>
<evidence type="ECO:0008006" key="4">
    <source>
        <dbReference type="Google" id="ProtNLM"/>
    </source>
</evidence>
<sequence>MEKTVTPKRLVVMGAVLIVLTGAVVAVMLHAIAPRARPMLAECRSDADKTMCDQASAAYSECRRGEYTYWGRVQCLTSLRLHDECRDRYRQEDEAACVVVAFDVLKCISQGASAYACGNLGEIYLDCLNVAGHTVSGCKKTRNLYLYCLLNVHEDQRCKDLPEDVERVGDVHLESVKNLVQTA</sequence>
<evidence type="ECO:0000313" key="3">
    <source>
        <dbReference type="Proteomes" id="UP001447516"/>
    </source>
</evidence>
<name>A0ABV0AZ46_9ACTN</name>
<feature type="transmembrane region" description="Helical" evidence="1">
    <location>
        <begin position="12"/>
        <end position="33"/>
    </location>
</feature>